<sequence length="475" mass="54079">MGNPSKAERQAARKTAILYQNEERDITLIDIPTSIALAQGSSDVLLSSIPLEEPVLITNEPKTAKAAKAYGADNITSPELHASFRADIEKALAEIRDHIPGLWCAPRKPMPQVPQPRATSMEIDDPERDLEQRLKEWSKSKGEEEPFDFTMMMAALSAGSDPNATSSTAVTHRWEMSYRPARSPANGAVDQEREESPVPSAKEPWTSSFHNAHRSLVSLSISETAPPHREYRFKIPSGSTLCQSDSWHSEDFRVSFRSLTSEHKLPRHFDFILLDPPWPNRSVKRKMAYQNQYGHTALQKMLERMDLDTYLEHSGIVGIWITNKASLRDYVLGPGGFFERLNVGLFEEWLWIKTTTKGEPMFSLDGLLRRPYEVLLLGRAAPNSWTKMQHQVNVKRRVIAAVPDIHSRKPCLKELIEPLMPDARDYSALEIFSRYLVEGWTAWGDEVVKFNWEGYWAESDDGVNENCEERVYDPR</sequence>
<dbReference type="InterPro" id="IPR007757">
    <property type="entry name" value="MT-A70-like"/>
</dbReference>
<dbReference type="GO" id="GO:0032259">
    <property type="term" value="P:methylation"/>
    <property type="evidence" value="ECO:0007669"/>
    <property type="project" value="InterPro"/>
</dbReference>
<evidence type="ECO:0000256" key="2">
    <source>
        <dbReference type="SAM" id="MobiDB-lite"/>
    </source>
</evidence>
<gene>
    <name evidence="3" type="ORF">BCR34DRAFT_598311</name>
</gene>
<dbReference type="OrthoDB" id="61116at2759"/>
<organism evidence="3 4">
    <name type="scientific">Clohesyomyces aquaticus</name>
    <dbReference type="NCBI Taxonomy" id="1231657"/>
    <lineage>
        <taxon>Eukaryota</taxon>
        <taxon>Fungi</taxon>
        <taxon>Dikarya</taxon>
        <taxon>Ascomycota</taxon>
        <taxon>Pezizomycotina</taxon>
        <taxon>Dothideomycetes</taxon>
        <taxon>Pleosporomycetidae</taxon>
        <taxon>Pleosporales</taxon>
        <taxon>Lindgomycetaceae</taxon>
        <taxon>Clohesyomyces</taxon>
    </lineage>
</organism>
<dbReference type="PROSITE" id="PS00092">
    <property type="entry name" value="N6_MTASE"/>
    <property type="match status" value="1"/>
</dbReference>
<evidence type="ECO:0000313" key="4">
    <source>
        <dbReference type="Proteomes" id="UP000193144"/>
    </source>
</evidence>
<protein>
    <submittedName>
        <fullName evidence="3">MT-A70-domain-containing protein</fullName>
    </submittedName>
</protein>
<dbReference type="InterPro" id="IPR002052">
    <property type="entry name" value="DNA_methylase_N6_adenine_CS"/>
</dbReference>
<keyword evidence="4" id="KW-1185">Reference proteome</keyword>
<evidence type="ECO:0000256" key="1">
    <source>
        <dbReference type="PROSITE-ProRule" id="PRU00489"/>
    </source>
</evidence>
<proteinExistence type="inferred from homology"/>
<dbReference type="STRING" id="1231657.A0A1Y1ZZD3"/>
<dbReference type="PANTHER" id="PTHR12829">
    <property type="entry name" value="N6-ADENOSINE-METHYLTRANSFERASE"/>
    <property type="match status" value="1"/>
</dbReference>
<accession>A0A1Y1ZZD3</accession>
<dbReference type="GO" id="GO:0003676">
    <property type="term" value="F:nucleic acid binding"/>
    <property type="evidence" value="ECO:0007669"/>
    <property type="project" value="InterPro"/>
</dbReference>
<dbReference type="GO" id="GO:0008168">
    <property type="term" value="F:methyltransferase activity"/>
    <property type="evidence" value="ECO:0007669"/>
    <property type="project" value="InterPro"/>
</dbReference>
<dbReference type="AlphaFoldDB" id="A0A1Y1ZZD3"/>
<reference evidence="3 4" key="1">
    <citation type="submission" date="2016-07" db="EMBL/GenBank/DDBJ databases">
        <title>Pervasive Adenine N6-methylation of Active Genes in Fungi.</title>
        <authorList>
            <consortium name="DOE Joint Genome Institute"/>
            <person name="Mondo S.J."/>
            <person name="Dannebaum R.O."/>
            <person name="Kuo R.C."/>
            <person name="Labutti K."/>
            <person name="Haridas S."/>
            <person name="Kuo A."/>
            <person name="Salamov A."/>
            <person name="Ahrendt S.R."/>
            <person name="Lipzen A."/>
            <person name="Sullivan W."/>
            <person name="Andreopoulos W.B."/>
            <person name="Clum A."/>
            <person name="Lindquist E."/>
            <person name="Daum C."/>
            <person name="Ramamoorthy G.K."/>
            <person name="Gryganskyi A."/>
            <person name="Culley D."/>
            <person name="Magnuson J.K."/>
            <person name="James T.Y."/>
            <person name="O'Malley M.A."/>
            <person name="Stajich J.E."/>
            <person name="Spatafora J.W."/>
            <person name="Visel A."/>
            <person name="Grigoriev I.V."/>
        </authorList>
    </citation>
    <scope>NUCLEOTIDE SEQUENCE [LARGE SCALE GENOMIC DNA]</scope>
    <source>
        <strain evidence="3 4">CBS 115471</strain>
    </source>
</reference>
<comment type="similarity">
    <text evidence="1">Belongs to the MT-A70-like family.</text>
</comment>
<dbReference type="GO" id="GO:0005634">
    <property type="term" value="C:nucleus"/>
    <property type="evidence" value="ECO:0007669"/>
    <property type="project" value="TreeGrafter"/>
</dbReference>
<dbReference type="PANTHER" id="PTHR12829:SF4">
    <property type="entry name" value="N(6)-ADENINE-SPECIFIC METHYLTRANSFERASE METTL4"/>
    <property type="match status" value="1"/>
</dbReference>
<dbReference type="Pfam" id="PF05063">
    <property type="entry name" value="MT-A70"/>
    <property type="match status" value="1"/>
</dbReference>
<comment type="caution">
    <text evidence="3">The sequence shown here is derived from an EMBL/GenBank/DDBJ whole genome shotgun (WGS) entry which is preliminary data.</text>
</comment>
<evidence type="ECO:0000313" key="3">
    <source>
        <dbReference type="EMBL" id="ORY15564.1"/>
    </source>
</evidence>
<dbReference type="EMBL" id="MCFA01000024">
    <property type="protein sequence ID" value="ORY15564.1"/>
    <property type="molecule type" value="Genomic_DNA"/>
</dbReference>
<dbReference type="Proteomes" id="UP000193144">
    <property type="component" value="Unassembled WGS sequence"/>
</dbReference>
<dbReference type="PROSITE" id="PS51143">
    <property type="entry name" value="MT_A70"/>
    <property type="match status" value="1"/>
</dbReference>
<name>A0A1Y1ZZD3_9PLEO</name>
<feature type="region of interest" description="Disordered" evidence="2">
    <location>
        <begin position="181"/>
        <end position="206"/>
    </location>
</feature>